<dbReference type="Gene3D" id="2.40.280.10">
    <property type="match status" value="1"/>
</dbReference>
<evidence type="ECO:0000256" key="3">
    <source>
        <dbReference type="HAMAP-Rule" id="MF_00023"/>
    </source>
</evidence>
<evidence type="ECO:0000256" key="2">
    <source>
        <dbReference type="ARBA" id="ARBA00022884"/>
    </source>
</evidence>
<dbReference type="InterPro" id="IPR023620">
    <property type="entry name" value="SmpB"/>
</dbReference>
<dbReference type="GO" id="GO:0070929">
    <property type="term" value="P:trans-translation"/>
    <property type="evidence" value="ECO:0007669"/>
    <property type="project" value="UniProtKB-UniRule"/>
</dbReference>
<dbReference type="SUPFAM" id="SSF74982">
    <property type="entry name" value="Small protein B (SmpB)"/>
    <property type="match status" value="1"/>
</dbReference>
<dbReference type="GO" id="GO:0003723">
    <property type="term" value="F:RNA binding"/>
    <property type="evidence" value="ECO:0007669"/>
    <property type="project" value="UniProtKB-UniRule"/>
</dbReference>
<sequence>MSKKQSDSVICENRRARFNYELLEFYEGGLVLTGPEVKSLRNGGGHMNEAYANFSRGELWLLGSHIAPYDHGGYAVQEERRTRKILLNRSELEKIKKALEREGLALVPLRLFWSKGRAKVALAVGKGKKTVDKRETIKKRDAERETQRIFKGRR</sequence>
<organism evidence="4 5">
    <name type="scientific">Blastochloris viridis</name>
    <name type="common">Rhodopseudomonas viridis</name>
    <dbReference type="NCBI Taxonomy" id="1079"/>
    <lineage>
        <taxon>Bacteria</taxon>
        <taxon>Pseudomonadati</taxon>
        <taxon>Pseudomonadota</taxon>
        <taxon>Alphaproteobacteria</taxon>
        <taxon>Hyphomicrobiales</taxon>
        <taxon>Blastochloridaceae</taxon>
        <taxon>Blastochloris</taxon>
    </lineage>
</organism>
<dbReference type="NCBIfam" id="TIGR00086">
    <property type="entry name" value="smpB"/>
    <property type="match status" value="1"/>
</dbReference>
<accession>A0A6N4QYU6</accession>
<gene>
    <name evidence="3 4" type="primary">smpB</name>
    <name evidence="4" type="ORF">DI628_05660</name>
</gene>
<dbReference type="HAMAP" id="MF_00023">
    <property type="entry name" value="SmpB"/>
    <property type="match status" value="1"/>
</dbReference>
<keyword evidence="1 3" id="KW-0963">Cytoplasm</keyword>
<dbReference type="Pfam" id="PF01668">
    <property type="entry name" value="SmpB"/>
    <property type="match status" value="1"/>
</dbReference>
<dbReference type="GO" id="GO:0005829">
    <property type="term" value="C:cytosol"/>
    <property type="evidence" value="ECO:0007669"/>
    <property type="project" value="TreeGrafter"/>
</dbReference>
<dbReference type="Proteomes" id="UP000320948">
    <property type="component" value="Unassembled WGS sequence"/>
</dbReference>
<evidence type="ECO:0000313" key="5">
    <source>
        <dbReference type="Proteomes" id="UP000320948"/>
    </source>
</evidence>
<dbReference type="GO" id="GO:0070930">
    <property type="term" value="P:trans-translation-dependent protein tagging"/>
    <property type="evidence" value="ECO:0007669"/>
    <property type="project" value="TreeGrafter"/>
</dbReference>
<reference evidence="4 5" key="1">
    <citation type="journal article" date="2017" name="Nat. Commun.">
        <title>In situ click chemistry generation of cyclooxygenase-2 inhibitors.</title>
        <authorList>
            <person name="Bhardwaj A."/>
            <person name="Kaur J."/>
            <person name="Wuest M."/>
            <person name="Wuest F."/>
        </authorList>
    </citation>
    <scope>NUCLEOTIDE SEQUENCE [LARGE SCALE GENOMIC DNA]</scope>
    <source>
        <strain evidence="4">S2_018_000_R2_106</strain>
    </source>
</reference>
<keyword evidence="2 3" id="KW-0694">RNA-binding</keyword>
<dbReference type="EMBL" id="VAFM01000002">
    <property type="protein sequence ID" value="TKW60402.1"/>
    <property type="molecule type" value="Genomic_DNA"/>
</dbReference>
<comment type="subcellular location">
    <subcellularLocation>
        <location evidence="3">Cytoplasm</location>
    </subcellularLocation>
    <text evidence="3">The tmRNA-SmpB complex associates with stalled 70S ribosomes.</text>
</comment>
<comment type="function">
    <text evidence="3">Required for rescue of stalled ribosomes mediated by trans-translation. Binds to transfer-messenger RNA (tmRNA), required for stable association of tmRNA with ribosomes. tmRNA and SmpB together mimic tRNA shape, replacing the anticodon stem-loop with SmpB. tmRNA is encoded by the ssrA gene; the 2 termini fold to resemble tRNA(Ala) and it encodes a 'tag peptide', a short internal open reading frame. During trans-translation Ala-aminoacylated tmRNA acts like a tRNA, entering the A-site of stalled ribosomes, displacing the stalled mRNA. The ribosome then switches to translate the ORF on the tmRNA; the nascent peptide is terminated with the 'tag peptide' encoded by the tmRNA and targeted for degradation. The ribosome is freed to recommence translation, which seems to be the essential function of trans-translation.</text>
</comment>
<comment type="caution">
    <text evidence="4">The sequence shown here is derived from an EMBL/GenBank/DDBJ whole genome shotgun (WGS) entry which is preliminary data.</text>
</comment>
<dbReference type="InterPro" id="IPR000037">
    <property type="entry name" value="SsrA-bd_prot"/>
</dbReference>
<protein>
    <recommendedName>
        <fullName evidence="3">SsrA-binding protein</fullName>
    </recommendedName>
    <alternativeName>
        <fullName evidence="3">Small protein B</fullName>
    </alternativeName>
</protein>
<evidence type="ECO:0000256" key="1">
    <source>
        <dbReference type="ARBA" id="ARBA00022490"/>
    </source>
</evidence>
<dbReference type="PANTHER" id="PTHR30308">
    <property type="entry name" value="TMRNA-BINDING COMPONENT OF TRANS-TRANSLATION TAGGING COMPLEX"/>
    <property type="match status" value="1"/>
</dbReference>
<comment type="similarity">
    <text evidence="3">Belongs to the SmpB family.</text>
</comment>
<dbReference type="AlphaFoldDB" id="A0A6N4QYU6"/>
<evidence type="ECO:0000313" key="4">
    <source>
        <dbReference type="EMBL" id="TKW60402.1"/>
    </source>
</evidence>
<proteinExistence type="inferred from homology"/>
<dbReference type="PANTHER" id="PTHR30308:SF2">
    <property type="entry name" value="SSRA-BINDING PROTEIN"/>
    <property type="match status" value="1"/>
</dbReference>
<name>A0A6N4QYU6_BLAVI</name>
<dbReference type="NCBIfam" id="NF003843">
    <property type="entry name" value="PRK05422.1"/>
    <property type="match status" value="1"/>
</dbReference>